<dbReference type="InterPro" id="IPR048962">
    <property type="entry name" value="ARIH1-like_UBL"/>
</dbReference>
<evidence type="ECO:0000256" key="1">
    <source>
        <dbReference type="ARBA" id="ARBA00001798"/>
    </source>
</evidence>
<evidence type="ECO:0000313" key="17">
    <source>
        <dbReference type="EMBL" id="CAD6213673.1"/>
    </source>
</evidence>
<evidence type="ECO:0000256" key="4">
    <source>
        <dbReference type="ARBA" id="ARBA00004906"/>
    </source>
</evidence>
<dbReference type="GO" id="GO:0061630">
    <property type="term" value="F:ubiquitin protein ligase activity"/>
    <property type="evidence" value="ECO:0007669"/>
    <property type="project" value="UniProtKB-EC"/>
</dbReference>
<dbReference type="Gene3D" id="3.30.40.10">
    <property type="entry name" value="Zinc/RING finger domain, C3HC4 (zinc finger)"/>
    <property type="match status" value="1"/>
</dbReference>
<dbReference type="SMART" id="SM00647">
    <property type="entry name" value="IBR"/>
    <property type="match status" value="2"/>
</dbReference>
<keyword evidence="8" id="KW-0479">Metal-binding</keyword>
<comment type="pathway">
    <text evidence="4">Protein modification; protein ubiquitination.</text>
</comment>
<comment type="function">
    <text evidence="3">Might act as an E3 ubiquitin-protein ligase, or as part of E3 complex, which accepts ubiquitin from specific E2 ubiquitin-conjugating enzymes and then transfers it to substrates.</text>
</comment>
<evidence type="ECO:0000256" key="6">
    <source>
        <dbReference type="ARBA" id="ARBA00012251"/>
    </source>
</evidence>
<evidence type="ECO:0000256" key="7">
    <source>
        <dbReference type="ARBA" id="ARBA00022679"/>
    </source>
</evidence>
<evidence type="ECO:0000256" key="9">
    <source>
        <dbReference type="ARBA" id="ARBA00022737"/>
    </source>
</evidence>
<dbReference type="Proteomes" id="UP000604825">
    <property type="component" value="Unassembled WGS sequence"/>
</dbReference>
<dbReference type="PROSITE" id="PS51873">
    <property type="entry name" value="TRIAD"/>
    <property type="match status" value="1"/>
</dbReference>
<dbReference type="AlphaFoldDB" id="A0A811MQY0"/>
<dbReference type="Pfam" id="PF21235">
    <property type="entry name" value="UBA_ARI1"/>
    <property type="match status" value="1"/>
</dbReference>
<sequence>MNNADDFYGYSDEDEELVMGDDDDDDDDDEGWQDQEEDDIPPRRSPEIWAIKKDSLSVAQQQDLSMVMGLFNIKQHHARALLIHYRWNTDCLGDHLERKGQERMLMEAGVVLQQQETSSSSRPSSRSRVLCEVCFEDFSPRHVSSMDCGHSFCNDCWTQHFVAALDLGKKQIPCMAFKCPAICDEAMVQRLLSHRDPAAAKRLHDFLLQSYVDDNSAVKWCPSVPHCGNAIRVDAADEVEPLCEVRCPCGVSFCFRCAAAAHSPCPCAMWERWEAKSHGEAENVKWLLANTKSCPKCFKPIDKIDGCNLMTCKCGQHFCWLCGGATGLAHTWTSINNHSCNRFEKEEKRKVDDARRQVRRYEHYYQRFHAHDFSYKAERNKLGPAVADRVLKLEWSGVLTRDAAWLTDAHRSLLRCRQVLARSYVFAYYMFDAEATPTRRREPGSQSMAQKQALFEDYQQQVEGNVERLSKLLGTDVPELPEAEILQAKQDVTNLVRVVEAHCGKMYGCIQDELLPMLVEPMSIAAYQPGGPSKANELPA</sequence>
<keyword evidence="10 13" id="KW-0863">Zinc-finger</keyword>
<evidence type="ECO:0000313" key="18">
    <source>
        <dbReference type="Proteomes" id="UP000604825"/>
    </source>
</evidence>
<dbReference type="PROSITE" id="PS50089">
    <property type="entry name" value="ZF_RING_2"/>
    <property type="match status" value="1"/>
</dbReference>
<dbReference type="CDD" id="cd16773">
    <property type="entry name" value="RING-HC_RBR_TRIAD1"/>
    <property type="match status" value="1"/>
</dbReference>
<name>A0A811MQY0_9POAL</name>
<dbReference type="GO" id="GO:0016567">
    <property type="term" value="P:protein ubiquitination"/>
    <property type="evidence" value="ECO:0007669"/>
    <property type="project" value="InterPro"/>
</dbReference>
<dbReference type="PANTHER" id="PTHR11685">
    <property type="entry name" value="RBR FAMILY RING FINGER AND IBR DOMAIN-CONTAINING"/>
    <property type="match status" value="1"/>
</dbReference>
<organism evidence="17 18">
    <name type="scientific">Miscanthus lutarioriparius</name>
    <dbReference type="NCBI Taxonomy" id="422564"/>
    <lineage>
        <taxon>Eukaryota</taxon>
        <taxon>Viridiplantae</taxon>
        <taxon>Streptophyta</taxon>
        <taxon>Embryophyta</taxon>
        <taxon>Tracheophyta</taxon>
        <taxon>Spermatophyta</taxon>
        <taxon>Magnoliopsida</taxon>
        <taxon>Liliopsida</taxon>
        <taxon>Poales</taxon>
        <taxon>Poaceae</taxon>
        <taxon>PACMAD clade</taxon>
        <taxon>Panicoideae</taxon>
        <taxon>Andropogonodae</taxon>
        <taxon>Andropogoneae</taxon>
        <taxon>Saccharinae</taxon>
        <taxon>Miscanthus</taxon>
    </lineage>
</organism>
<evidence type="ECO:0000256" key="2">
    <source>
        <dbReference type="ARBA" id="ARBA00001947"/>
    </source>
</evidence>
<dbReference type="CDD" id="cd22586">
    <property type="entry name" value="Rcat_RBR_ARI1-like"/>
    <property type="match status" value="1"/>
</dbReference>
<evidence type="ECO:0000259" key="15">
    <source>
        <dbReference type="PROSITE" id="PS50089"/>
    </source>
</evidence>
<evidence type="ECO:0000256" key="3">
    <source>
        <dbReference type="ARBA" id="ARBA00003976"/>
    </source>
</evidence>
<evidence type="ECO:0000256" key="8">
    <source>
        <dbReference type="ARBA" id="ARBA00022723"/>
    </source>
</evidence>
<dbReference type="EC" id="2.3.2.31" evidence="6"/>
<dbReference type="Pfam" id="PF19422">
    <property type="entry name" value="Ariadne"/>
    <property type="match status" value="1"/>
</dbReference>
<comment type="similarity">
    <text evidence="5">Belongs to the RBR family. Ariadne subfamily.</text>
</comment>
<feature type="domain" description="RING-type" evidence="15">
    <location>
        <begin position="131"/>
        <end position="180"/>
    </location>
</feature>
<comment type="caution">
    <text evidence="17">The sequence shown here is derived from an EMBL/GenBank/DDBJ whole genome shotgun (WGS) entry which is preliminary data.</text>
</comment>
<keyword evidence="7" id="KW-0808">Transferase</keyword>
<dbReference type="InterPro" id="IPR045840">
    <property type="entry name" value="Ariadne"/>
</dbReference>
<evidence type="ECO:0000256" key="10">
    <source>
        <dbReference type="ARBA" id="ARBA00022771"/>
    </source>
</evidence>
<protein>
    <recommendedName>
        <fullName evidence="6">RBR-type E3 ubiquitin transferase</fullName>
        <ecNumber evidence="6">2.3.2.31</ecNumber>
    </recommendedName>
</protein>
<dbReference type="Gene3D" id="1.20.120.1750">
    <property type="match status" value="1"/>
</dbReference>
<proteinExistence type="inferred from homology"/>
<feature type="region of interest" description="Disordered" evidence="14">
    <location>
        <begin position="1"/>
        <end position="47"/>
    </location>
</feature>
<evidence type="ECO:0000256" key="14">
    <source>
        <dbReference type="SAM" id="MobiDB-lite"/>
    </source>
</evidence>
<dbReference type="EMBL" id="CAJGYO010000002">
    <property type="protein sequence ID" value="CAD6213673.1"/>
    <property type="molecule type" value="Genomic_DNA"/>
</dbReference>
<evidence type="ECO:0000256" key="5">
    <source>
        <dbReference type="ARBA" id="ARBA00005884"/>
    </source>
</evidence>
<dbReference type="GO" id="GO:0008270">
    <property type="term" value="F:zinc ion binding"/>
    <property type="evidence" value="ECO:0007669"/>
    <property type="project" value="UniProtKB-KW"/>
</dbReference>
<dbReference type="OrthoDB" id="10009520at2759"/>
<evidence type="ECO:0000256" key="11">
    <source>
        <dbReference type="ARBA" id="ARBA00022786"/>
    </source>
</evidence>
<dbReference type="Pfam" id="PF01485">
    <property type="entry name" value="IBR"/>
    <property type="match status" value="2"/>
</dbReference>
<gene>
    <name evidence="17" type="ORF">NCGR_LOCUS9191</name>
</gene>
<reference evidence="17" key="1">
    <citation type="submission" date="2020-10" db="EMBL/GenBank/DDBJ databases">
        <authorList>
            <person name="Han B."/>
            <person name="Lu T."/>
            <person name="Zhao Q."/>
            <person name="Huang X."/>
            <person name="Zhao Y."/>
        </authorList>
    </citation>
    <scope>NUCLEOTIDE SEQUENCE</scope>
</reference>
<keyword evidence="11" id="KW-0833">Ubl conjugation pathway</keyword>
<dbReference type="InterPro" id="IPR044066">
    <property type="entry name" value="TRIAD_supradom"/>
</dbReference>
<evidence type="ECO:0000259" key="16">
    <source>
        <dbReference type="PROSITE" id="PS51873"/>
    </source>
</evidence>
<feature type="domain" description="RING-type" evidence="16">
    <location>
        <begin position="127"/>
        <end position="344"/>
    </location>
</feature>
<evidence type="ECO:0000256" key="13">
    <source>
        <dbReference type="PROSITE-ProRule" id="PRU00175"/>
    </source>
</evidence>
<dbReference type="FunFam" id="3.30.40.10:FF:000019">
    <property type="entry name" value="RBR-type E3 ubiquitin transferase"/>
    <property type="match status" value="1"/>
</dbReference>
<dbReference type="InterPro" id="IPR013083">
    <property type="entry name" value="Znf_RING/FYVE/PHD"/>
</dbReference>
<feature type="compositionally biased region" description="Acidic residues" evidence="14">
    <location>
        <begin position="11"/>
        <end position="39"/>
    </location>
</feature>
<dbReference type="SUPFAM" id="SSF57850">
    <property type="entry name" value="RING/U-box"/>
    <property type="match status" value="3"/>
</dbReference>
<dbReference type="InterPro" id="IPR031127">
    <property type="entry name" value="E3_UB_ligase_RBR"/>
</dbReference>
<comment type="cofactor">
    <cofactor evidence="2">
        <name>Zn(2+)</name>
        <dbReference type="ChEBI" id="CHEBI:29105"/>
    </cofactor>
</comment>
<evidence type="ECO:0000256" key="12">
    <source>
        <dbReference type="ARBA" id="ARBA00022833"/>
    </source>
</evidence>
<keyword evidence="12" id="KW-0862">Zinc</keyword>
<keyword evidence="18" id="KW-1185">Reference proteome</keyword>
<dbReference type="InterPro" id="IPR001841">
    <property type="entry name" value="Znf_RING"/>
</dbReference>
<dbReference type="InterPro" id="IPR002867">
    <property type="entry name" value="IBR_dom"/>
</dbReference>
<accession>A0A811MQY0</accession>
<comment type="catalytic activity">
    <reaction evidence="1">
        <text>[E2 ubiquitin-conjugating enzyme]-S-ubiquitinyl-L-cysteine + [acceptor protein]-L-lysine = [E2 ubiquitin-conjugating enzyme]-L-cysteine + [acceptor protein]-N(6)-ubiquitinyl-L-lysine.</text>
        <dbReference type="EC" id="2.3.2.31"/>
    </reaction>
</comment>
<dbReference type="CDD" id="cd20346">
    <property type="entry name" value="BRcat_RBR_ANKIB1"/>
    <property type="match status" value="1"/>
</dbReference>
<keyword evidence="9" id="KW-0677">Repeat</keyword>